<organism evidence="2 3">
    <name type="scientific">Virgisporangium ochraceum</name>
    <dbReference type="NCBI Taxonomy" id="65505"/>
    <lineage>
        <taxon>Bacteria</taxon>
        <taxon>Bacillati</taxon>
        <taxon>Actinomycetota</taxon>
        <taxon>Actinomycetes</taxon>
        <taxon>Micromonosporales</taxon>
        <taxon>Micromonosporaceae</taxon>
        <taxon>Virgisporangium</taxon>
    </lineage>
</organism>
<proteinExistence type="predicted"/>
<dbReference type="EMBL" id="BOPH01000049">
    <property type="protein sequence ID" value="GIJ68811.1"/>
    <property type="molecule type" value="Genomic_DNA"/>
</dbReference>
<reference evidence="2" key="1">
    <citation type="submission" date="2021-01" db="EMBL/GenBank/DDBJ databases">
        <title>Whole genome shotgun sequence of Virgisporangium ochraceum NBRC 16418.</title>
        <authorList>
            <person name="Komaki H."/>
            <person name="Tamura T."/>
        </authorList>
    </citation>
    <scope>NUCLEOTIDE SEQUENCE</scope>
    <source>
        <strain evidence="2">NBRC 16418</strain>
    </source>
</reference>
<evidence type="ECO:0000313" key="2">
    <source>
        <dbReference type="EMBL" id="GIJ68811.1"/>
    </source>
</evidence>
<dbReference type="AlphaFoldDB" id="A0A8J3ZWQ7"/>
<feature type="compositionally biased region" description="Polar residues" evidence="1">
    <location>
        <begin position="19"/>
        <end position="32"/>
    </location>
</feature>
<evidence type="ECO:0000313" key="3">
    <source>
        <dbReference type="Proteomes" id="UP000635606"/>
    </source>
</evidence>
<sequence>MDSLTRGDGQPAALYVPVNRTSGPRTSRTSYDTRAPAMLSGHHDEVEPAVPARDRQVAVHPLHVGAPALPQPTSSAEPARRRYGR</sequence>
<name>A0A8J3ZWQ7_9ACTN</name>
<accession>A0A8J3ZWQ7</accession>
<comment type="caution">
    <text evidence="2">The sequence shown here is derived from an EMBL/GenBank/DDBJ whole genome shotgun (WGS) entry which is preliminary data.</text>
</comment>
<gene>
    <name evidence="2" type="ORF">Voc01_037280</name>
</gene>
<evidence type="ECO:0000256" key="1">
    <source>
        <dbReference type="SAM" id="MobiDB-lite"/>
    </source>
</evidence>
<feature type="region of interest" description="Disordered" evidence="1">
    <location>
        <begin position="63"/>
        <end position="85"/>
    </location>
</feature>
<dbReference type="Proteomes" id="UP000635606">
    <property type="component" value="Unassembled WGS sequence"/>
</dbReference>
<protein>
    <submittedName>
        <fullName evidence="2">Uncharacterized protein</fullName>
    </submittedName>
</protein>
<feature type="region of interest" description="Disordered" evidence="1">
    <location>
        <begin position="1"/>
        <end position="41"/>
    </location>
</feature>
<keyword evidence="3" id="KW-1185">Reference proteome</keyword>